<accession>R7S693</accession>
<dbReference type="EMBL" id="JH711848">
    <property type="protein sequence ID" value="EIW51326.1"/>
    <property type="molecule type" value="Genomic_DNA"/>
</dbReference>
<dbReference type="KEGG" id="tvs:TRAVEDRAFT_54659"/>
<organism evidence="2 3">
    <name type="scientific">Trametes versicolor (strain FP-101664)</name>
    <name type="common">White-rot fungus</name>
    <name type="synonym">Coriolus versicolor</name>
    <dbReference type="NCBI Taxonomy" id="717944"/>
    <lineage>
        <taxon>Eukaryota</taxon>
        <taxon>Fungi</taxon>
        <taxon>Dikarya</taxon>
        <taxon>Basidiomycota</taxon>
        <taxon>Agaricomycotina</taxon>
        <taxon>Agaricomycetes</taxon>
        <taxon>Polyporales</taxon>
        <taxon>Polyporaceae</taxon>
        <taxon>Trametes</taxon>
    </lineage>
</organism>
<dbReference type="OMA" id="WINARAR"/>
<proteinExistence type="predicted"/>
<protein>
    <submittedName>
        <fullName evidence="2">Uncharacterized protein</fullName>
    </submittedName>
</protein>
<dbReference type="RefSeq" id="XP_008045789.1">
    <property type="nucleotide sequence ID" value="XM_008047598.1"/>
</dbReference>
<dbReference type="Proteomes" id="UP000054317">
    <property type="component" value="Unassembled WGS sequence"/>
</dbReference>
<evidence type="ECO:0000256" key="1">
    <source>
        <dbReference type="SAM" id="MobiDB-lite"/>
    </source>
</evidence>
<sequence length="369" mass="39967">MSPTNSTAFPLSAAHARALSPAIAALSLTSSPAATDEDRERVATSIRRHAYEKAVTVTDLCHTIPNNYRDALSADVHWTAEITEKLVAARSSLRKLESALADGKTPPHLLMKVPELQACKEFRTDGTLASYDNEVRASVAAGQKAVMEAAISAKKAEISFLEGRIDPKFIFERYKDSVAKRWADVRARSKVPVTSYRNAEGKPCTIEHAAGVHVDKWEVDPSVLSEFNYLISDLYPIARRCITIVEMRDFAMQAKIEKKKATEKSADVEMADATKPGPSIQSLVDKAVAGRVKPLEGKLNKLSVKGGKTLNKNLVVRKTVAKASTKKSTGPKPGPSKKTTPKPSGGKDPKGKRKAGTYSAALAPFPTPY</sequence>
<evidence type="ECO:0000313" key="3">
    <source>
        <dbReference type="Proteomes" id="UP000054317"/>
    </source>
</evidence>
<feature type="compositionally biased region" description="Low complexity" evidence="1">
    <location>
        <begin position="318"/>
        <end position="346"/>
    </location>
</feature>
<name>R7S693_TRAVS</name>
<reference evidence="3" key="1">
    <citation type="journal article" date="2012" name="Science">
        <title>The Paleozoic origin of enzymatic lignin decomposition reconstructed from 31 fungal genomes.</title>
        <authorList>
            <person name="Floudas D."/>
            <person name="Binder M."/>
            <person name="Riley R."/>
            <person name="Barry K."/>
            <person name="Blanchette R.A."/>
            <person name="Henrissat B."/>
            <person name="Martinez A.T."/>
            <person name="Otillar R."/>
            <person name="Spatafora J.W."/>
            <person name="Yadav J.S."/>
            <person name="Aerts A."/>
            <person name="Benoit I."/>
            <person name="Boyd A."/>
            <person name="Carlson A."/>
            <person name="Copeland A."/>
            <person name="Coutinho P.M."/>
            <person name="de Vries R.P."/>
            <person name="Ferreira P."/>
            <person name="Findley K."/>
            <person name="Foster B."/>
            <person name="Gaskell J."/>
            <person name="Glotzer D."/>
            <person name="Gorecki P."/>
            <person name="Heitman J."/>
            <person name="Hesse C."/>
            <person name="Hori C."/>
            <person name="Igarashi K."/>
            <person name="Jurgens J.A."/>
            <person name="Kallen N."/>
            <person name="Kersten P."/>
            <person name="Kohler A."/>
            <person name="Kuees U."/>
            <person name="Kumar T.K.A."/>
            <person name="Kuo A."/>
            <person name="LaButti K."/>
            <person name="Larrondo L.F."/>
            <person name="Lindquist E."/>
            <person name="Ling A."/>
            <person name="Lombard V."/>
            <person name="Lucas S."/>
            <person name="Lundell T."/>
            <person name="Martin R."/>
            <person name="McLaughlin D.J."/>
            <person name="Morgenstern I."/>
            <person name="Morin E."/>
            <person name="Murat C."/>
            <person name="Nagy L.G."/>
            <person name="Nolan M."/>
            <person name="Ohm R.A."/>
            <person name="Patyshakuliyeva A."/>
            <person name="Rokas A."/>
            <person name="Ruiz-Duenas F.J."/>
            <person name="Sabat G."/>
            <person name="Salamov A."/>
            <person name="Samejima M."/>
            <person name="Schmutz J."/>
            <person name="Slot J.C."/>
            <person name="St John F."/>
            <person name="Stenlid J."/>
            <person name="Sun H."/>
            <person name="Sun S."/>
            <person name="Syed K."/>
            <person name="Tsang A."/>
            <person name="Wiebenga A."/>
            <person name="Young D."/>
            <person name="Pisabarro A."/>
            <person name="Eastwood D.C."/>
            <person name="Martin F."/>
            <person name="Cullen D."/>
            <person name="Grigoriev I.V."/>
            <person name="Hibbett D.S."/>
        </authorList>
    </citation>
    <scope>NUCLEOTIDE SEQUENCE [LARGE SCALE GENOMIC DNA]</scope>
    <source>
        <strain evidence="3">FP-101664</strain>
    </source>
</reference>
<evidence type="ECO:0000313" key="2">
    <source>
        <dbReference type="EMBL" id="EIW51326.1"/>
    </source>
</evidence>
<dbReference type="AlphaFoldDB" id="R7S693"/>
<dbReference type="OrthoDB" id="2749985at2759"/>
<feature type="region of interest" description="Disordered" evidence="1">
    <location>
        <begin position="318"/>
        <end position="369"/>
    </location>
</feature>
<keyword evidence="3" id="KW-1185">Reference proteome</keyword>
<gene>
    <name evidence="2" type="ORF">TRAVEDRAFT_54659</name>
</gene>
<dbReference type="GeneID" id="19417484"/>